<dbReference type="Gene3D" id="3.30.460.40">
    <property type="match status" value="1"/>
</dbReference>
<name>A0ABP7WF97_9SPHI</name>
<sequence>MPFDIYDEFIVAFLTSMQKHQVRYMLIGGVALNFHGVNRNTQDMDIWLAPTNQNRDVFYKVLLDIGYTDEEIRDLKSEDFTNAFKCTIGEMPDTIDCLTVVHHNINFDEAEHVMIKHDIGNGVNLNVVNIDFLRQMKVLTHRPQDWADVVRLDELKKK</sequence>
<dbReference type="RefSeq" id="WP_345100927.1">
    <property type="nucleotide sequence ID" value="NZ_BAABCV010000002.1"/>
</dbReference>
<reference evidence="2" key="1">
    <citation type="journal article" date="2019" name="Int. J. Syst. Evol. Microbiol.">
        <title>The Global Catalogue of Microorganisms (GCM) 10K type strain sequencing project: providing services to taxonomists for standard genome sequencing and annotation.</title>
        <authorList>
            <consortium name="The Broad Institute Genomics Platform"/>
            <consortium name="The Broad Institute Genome Sequencing Center for Infectious Disease"/>
            <person name="Wu L."/>
            <person name="Ma J."/>
        </authorList>
    </citation>
    <scope>NUCLEOTIDE SEQUENCE [LARGE SCALE GENOMIC DNA]</scope>
    <source>
        <strain evidence="2">JCM 17085</strain>
    </source>
</reference>
<proteinExistence type="predicted"/>
<dbReference type="Proteomes" id="UP001500841">
    <property type="component" value="Unassembled WGS sequence"/>
</dbReference>
<gene>
    <name evidence="1" type="ORF">GCM10022392_05680</name>
</gene>
<evidence type="ECO:0000313" key="2">
    <source>
        <dbReference type="Proteomes" id="UP001500841"/>
    </source>
</evidence>
<dbReference type="InterPro" id="IPR043519">
    <property type="entry name" value="NT_sf"/>
</dbReference>
<dbReference type="SUPFAM" id="SSF81301">
    <property type="entry name" value="Nucleotidyltransferase"/>
    <property type="match status" value="1"/>
</dbReference>
<dbReference type="EMBL" id="BAABCV010000002">
    <property type="protein sequence ID" value="GAA4087514.1"/>
    <property type="molecule type" value="Genomic_DNA"/>
</dbReference>
<accession>A0ABP7WF97</accession>
<evidence type="ECO:0008006" key="3">
    <source>
        <dbReference type="Google" id="ProtNLM"/>
    </source>
</evidence>
<organism evidence="1 2">
    <name type="scientific">Mucilaginibacter panaciglaebae</name>
    <dbReference type="NCBI Taxonomy" id="502331"/>
    <lineage>
        <taxon>Bacteria</taxon>
        <taxon>Pseudomonadati</taxon>
        <taxon>Bacteroidota</taxon>
        <taxon>Sphingobacteriia</taxon>
        <taxon>Sphingobacteriales</taxon>
        <taxon>Sphingobacteriaceae</taxon>
        <taxon>Mucilaginibacter</taxon>
    </lineage>
</organism>
<keyword evidence="2" id="KW-1185">Reference proteome</keyword>
<comment type="caution">
    <text evidence="1">The sequence shown here is derived from an EMBL/GenBank/DDBJ whole genome shotgun (WGS) entry which is preliminary data.</text>
</comment>
<evidence type="ECO:0000313" key="1">
    <source>
        <dbReference type="EMBL" id="GAA4087514.1"/>
    </source>
</evidence>
<protein>
    <recommendedName>
        <fullName evidence="3">Nucleotidyltransferase DUF2204</fullName>
    </recommendedName>
</protein>